<gene>
    <name evidence="4" type="ORF">FC46_GL000419</name>
</gene>
<feature type="domain" description="DUF234" evidence="3">
    <location>
        <begin position="314"/>
        <end position="412"/>
    </location>
</feature>
<dbReference type="SUPFAM" id="SSF52540">
    <property type="entry name" value="P-loop containing nucleoside triphosphate hydrolases"/>
    <property type="match status" value="1"/>
</dbReference>
<dbReference type="Gene3D" id="3.40.50.300">
    <property type="entry name" value="P-loop containing nucleotide triphosphate hydrolases"/>
    <property type="match status" value="1"/>
</dbReference>
<evidence type="ECO:0000259" key="3">
    <source>
        <dbReference type="Pfam" id="PF03008"/>
    </source>
</evidence>
<accession>A0A0R1U9X3</accession>
<dbReference type="Proteomes" id="UP000051036">
    <property type="component" value="Unassembled WGS sequence"/>
</dbReference>
<reference evidence="4 5" key="1">
    <citation type="journal article" date="2015" name="Genome Announc.">
        <title>Expanding the biotechnology potential of lactobacilli through comparative genomics of 213 strains and associated genera.</title>
        <authorList>
            <person name="Sun Z."/>
            <person name="Harris H.M."/>
            <person name="McCann A."/>
            <person name="Guo C."/>
            <person name="Argimon S."/>
            <person name="Zhang W."/>
            <person name="Yang X."/>
            <person name="Jeffery I.B."/>
            <person name="Cooney J.C."/>
            <person name="Kagawa T.F."/>
            <person name="Liu W."/>
            <person name="Song Y."/>
            <person name="Salvetti E."/>
            <person name="Wrobel A."/>
            <person name="Rasinkangas P."/>
            <person name="Parkhill J."/>
            <person name="Rea M.C."/>
            <person name="O'Sullivan O."/>
            <person name="Ritari J."/>
            <person name="Douillard F.P."/>
            <person name="Paul Ross R."/>
            <person name="Yang R."/>
            <person name="Briner A.E."/>
            <person name="Felis G.E."/>
            <person name="de Vos W.M."/>
            <person name="Barrangou R."/>
            <person name="Klaenhammer T.R."/>
            <person name="Caufield P.W."/>
            <person name="Cui Y."/>
            <person name="Zhang H."/>
            <person name="O'Toole P.W."/>
        </authorList>
    </citation>
    <scope>NUCLEOTIDE SEQUENCE [LARGE SCALE GENOMIC DNA]</scope>
    <source>
        <strain evidence="4 5">DSM 16043</strain>
    </source>
</reference>
<dbReference type="SUPFAM" id="SSF46785">
    <property type="entry name" value="Winged helix' DNA-binding domain"/>
    <property type="match status" value="1"/>
</dbReference>
<dbReference type="RefSeq" id="WP_057798685.1">
    <property type="nucleotide sequence ID" value="NZ_AZFM01000015.1"/>
</dbReference>
<organism evidence="4 5">
    <name type="scientific">Lactobacillus kalixensis DSM 16043</name>
    <dbReference type="NCBI Taxonomy" id="1423763"/>
    <lineage>
        <taxon>Bacteria</taxon>
        <taxon>Bacillati</taxon>
        <taxon>Bacillota</taxon>
        <taxon>Bacilli</taxon>
        <taxon>Lactobacillales</taxon>
        <taxon>Lactobacillaceae</taxon>
        <taxon>Lactobacillus</taxon>
    </lineage>
</organism>
<evidence type="ECO:0000313" key="5">
    <source>
        <dbReference type="Proteomes" id="UP000051036"/>
    </source>
</evidence>
<feature type="domain" description="ATPase" evidence="2">
    <location>
        <begin position="2"/>
        <end position="203"/>
    </location>
</feature>
<dbReference type="InterPro" id="IPR027417">
    <property type="entry name" value="P-loop_NTPase"/>
</dbReference>
<dbReference type="SUPFAM" id="SSF52980">
    <property type="entry name" value="Restriction endonuclease-like"/>
    <property type="match status" value="1"/>
</dbReference>
<evidence type="ECO:0000259" key="2">
    <source>
        <dbReference type="Pfam" id="PF01637"/>
    </source>
</evidence>
<evidence type="ECO:0000256" key="1">
    <source>
        <dbReference type="ARBA" id="ARBA00022801"/>
    </source>
</evidence>
<dbReference type="PANTHER" id="PTHR34704">
    <property type="entry name" value="ATPASE"/>
    <property type="match status" value="1"/>
</dbReference>
<dbReference type="GO" id="GO:0005524">
    <property type="term" value="F:ATP binding"/>
    <property type="evidence" value="ECO:0007669"/>
    <property type="project" value="InterPro"/>
</dbReference>
<keyword evidence="1" id="KW-0378">Hydrolase</keyword>
<comment type="caution">
    <text evidence="4">The sequence shown here is derived from an EMBL/GenBank/DDBJ whole genome shotgun (WGS) entry which is preliminary data.</text>
</comment>
<keyword evidence="5" id="KW-1185">Reference proteome</keyword>
<dbReference type="InterPro" id="IPR011579">
    <property type="entry name" value="ATPase_dom"/>
</dbReference>
<name>A0A0R1U9X3_9LACO</name>
<dbReference type="Pfam" id="PF01637">
    <property type="entry name" value="ATPase_2"/>
    <property type="match status" value="1"/>
</dbReference>
<sequence length="465" mass="54211">MFIGRKKELAKLESLYETNKFQFAVIYGRRRIGKTALIREFIKDKPAIYYVGLEENIHDNLVRFSTAIANFDRDDNVTNFNYGSLEACFQEISRIARQRRVVLVIDEYPYLAQSAPVVSSMLQSYIDQEFKDTNLFLILCGSSMSFMENQVLAYKSPLYGRRTAQFKLLLFTLHEAEEYFPAMNKEDVFVLNTITGGVPMYLSYMSDQRTLWQNIQDNVLEINSPLFQETDNLLKQELRNLANYNSVINAIADGASRLNDIATKTHLESSAVTTCLKNLIDLGIIEKKVPVTEESKSRSKKTIYRIKDGLFRFWHTFVSKYMNMILRGNSELVLEIIKKNINDFMGPEFEKLSQDYMWDHVMDQTMFPEPFIYLDNWWGSDKRTKKQVELDIVGITPDKIVGYFGECKWKNEVISKQILEKLIRESELFPYASKKYFLFSKTGFSDSCKELAQRIDCKLITFNEM</sequence>
<proteinExistence type="predicted"/>
<dbReference type="InterPro" id="IPR004256">
    <property type="entry name" value="DUF234"/>
</dbReference>
<dbReference type="PANTHER" id="PTHR34704:SF1">
    <property type="entry name" value="ATPASE"/>
    <property type="match status" value="1"/>
</dbReference>
<dbReference type="Pfam" id="PF03008">
    <property type="entry name" value="DUF234"/>
    <property type="match status" value="1"/>
</dbReference>
<dbReference type="PATRIC" id="fig|1423763.3.peg.423"/>
<dbReference type="InterPro" id="IPR036390">
    <property type="entry name" value="WH_DNA-bd_sf"/>
</dbReference>
<dbReference type="OrthoDB" id="9813134at2"/>
<dbReference type="EMBL" id="AZFM01000015">
    <property type="protein sequence ID" value="KRL90125.1"/>
    <property type="molecule type" value="Genomic_DNA"/>
</dbReference>
<evidence type="ECO:0000313" key="4">
    <source>
        <dbReference type="EMBL" id="KRL90125.1"/>
    </source>
</evidence>
<dbReference type="GO" id="GO:0016787">
    <property type="term" value="F:hydrolase activity"/>
    <property type="evidence" value="ECO:0007669"/>
    <property type="project" value="UniProtKB-KW"/>
</dbReference>
<dbReference type="InterPro" id="IPR011335">
    <property type="entry name" value="Restrct_endonuc-II-like"/>
</dbReference>
<dbReference type="AlphaFoldDB" id="A0A0R1U9X3"/>
<protein>
    <submittedName>
        <fullName evidence="4">ATPase</fullName>
    </submittedName>
</protein>